<sequence>MDVYTFRLWEMYVSTVRSEYFQGLTKLETKNKLVFGRFENSDGMVQPSNINHWVQDAWRK</sequence>
<keyword evidence="2" id="KW-1185">Reference proteome</keyword>
<organism evidence="1 2">
    <name type="scientific">Dreissena polymorpha</name>
    <name type="common">Zebra mussel</name>
    <name type="synonym">Mytilus polymorpha</name>
    <dbReference type="NCBI Taxonomy" id="45954"/>
    <lineage>
        <taxon>Eukaryota</taxon>
        <taxon>Metazoa</taxon>
        <taxon>Spiralia</taxon>
        <taxon>Lophotrochozoa</taxon>
        <taxon>Mollusca</taxon>
        <taxon>Bivalvia</taxon>
        <taxon>Autobranchia</taxon>
        <taxon>Heteroconchia</taxon>
        <taxon>Euheterodonta</taxon>
        <taxon>Imparidentia</taxon>
        <taxon>Neoheterodontei</taxon>
        <taxon>Myida</taxon>
        <taxon>Dreissenoidea</taxon>
        <taxon>Dreissenidae</taxon>
        <taxon>Dreissena</taxon>
    </lineage>
</organism>
<accession>A0A9D4HC69</accession>
<reference evidence="1" key="1">
    <citation type="journal article" date="2019" name="bioRxiv">
        <title>The Genome of the Zebra Mussel, Dreissena polymorpha: A Resource for Invasive Species Research.</title>
        <authorList>
            <person name="McCartney M.A."/>
            <person name="Auch B."/>
            <person name="Kono T."/>
            <person name="Mallez S."/>
            <person name="Zhang Y."/>
            <person name="Obille A."/>
            <person name="Becker A."/>
            <person name="Abrahante J.E."/>
            <person name="Garbe J."/>
            <person name="Badalamenti J.P."/>
            <person name="Herman A."/>
            <person name="Mangelson H."/>
            <person name="Liachko I."/>
            <person name="Sullivan S."/>
            <person name="Sone E.D."/>
            <person name="Koren S."/>
            <person name="Silverstein K.A.T."/>
            <person name="Beckman K.B."/>
            <person name="Gohl D.M."/>
        </authorList>
    </citation>
    <scope>NUCLEOTIDE SEQUENCE</scope>
    <source>
        <strain evidence="1">Duluth1</strain>
        <tissue evidence="1">Whole animal</tissue>
    </source>
</reference>
<dbReference type="EMBL" id="JAIWYP010000004">
    <property type="protein sequence ID" value="KAH3830744.1"/>
    <property type="molecule type" value="Genomic_DNA"/>
</dbReference>
<reference evidence="1" key="2">
    <citation type="submission" date="2020-11" db="EMBL/GenBank/DDBJ databases">
        <authorList>
            <person name="McCartney M.A."/>
            <person name="Auch B."/>
            <person name="Kono T."/>
            <person name="Mallez S."/>
            <person name="Becker A."/>
            <person name="Gohl D.M."/>
            <person name="Silverstein K.A.T."/>
            <person name="Koren S."/>
            <person name="Bechman K.B."/>
            <person name="Herman A."/>
            <person name="Abrahante J.E."/>
            <person name="Garbe J."/>
        </authorList>
    </citation>
    <scope>NUCLEOTIDE SEQUENCE</scope>
    <source>
        <strain evidence="1">Duluth1</strain>
        <tissue evidence="1">Whole animal</tissue>
    </source>
</reference>
<dbReference type="Proteomes" id="UP000828390">
    <property type="component" value="Unassembled WGS sequence"/>
</dbReference>
<dbReference type="AlphaFoldDB" id="A0A9D4HC69"/>
<name>A0A9D4HC69_DREPO</name>
<evidence type="ECO:0000313" key="1">
    <source>
        <dbReference type="EMBL" id="KAH3830744.1"/>
    </source>
</evidence>
<gene>
    <name evidence="1" type="ORF">DPMN_103995</name>
</gene>
<proteinExistence type="predicted"/>
<evidence type="ECO:0000313" key="2">
    <source>
        <dbReference type="Proteomes" id="UP000828390"/>
    </source>
</evidence>
<protein>
    <submittedName>
        <fullName evidence="1">Uncharacterized protein</fullName>
    </submittedName>
</protein>
<comment type="caution">
    <text evidence="1">The sequence shown here is derived from an EMBL/GenBank/DDBJ whole genome shotgun (WGS) entry which is preliminary data.</text>
</comment>